<feature type="compositionally biased region" description="Low complexity" evidence="1">
    <location>
        <begin position="85"/>
        <end position="98"/>
    </location>
</feature>
<name>A0A6J5RDG5_9CAUD</name>
<protein>
    <submittedName>
        <fullName evidence="2">Uncharacterized protein</fullName>
    </submittedName>
</protein>
<proteinExistence type="predicted"/>
<gene>
    <name evidence="2" type="ORF">UFOVP1291_4</name>
</gene>
<dbReference type="EMBL" id="LR797235">
    <property type="protein sequence ID" value="CAB4195273.1"/>
    <property type="molecule type" value="Genomic_DNA"/>
</dbReference>
<accession>A0A6J5RDG5</accession>
<evidence type="ECO:0000256" key="1">
    <source>
        <dbReference type="SAM" id="MobiDB-lite"/>
    </source>
</evidence>
<feature type="region of interest" description="Disordered" evidence="1">
    <location>
        <begin position="79"/>
        <end position="98"/>
    </location>
</feature>
<reference evidence="2" key="1">
    <citation type="submission" date="2020-05" db="EMBL/GenBank/DDBJ databases">
        <authorList>
            <person name="Chiriac C."/>
            <person name="Salcher M."/>
            <person name="Ghai R."/>
            <person name="Kavagutti S V."/>
        </authorList>
    </citation>
    <scope>NUCLEOTIDE SEQUENCE</scope>
</reference>
<organism evidence="2">
    <name type="scientific">uncultured Caudovirales phage</name>
    <dbReference type="NCBI Taxonomy" id="2100421"/>
    <lineage>
        <taxon>Viruses</taxon>
        <taxon>Duplodnaviria</taxon>
        <taxon>Heunggongvirae</taxon>
        <taxon>Uroviricota</taxon>
        <taxon>Caudoviricetes</taxon>
        <taxon>Peduoviridae</taxon>
        <taxon>Maltschvirus</taxon>
        <taxon>Maltschvirus maltsch</taxon>
    </lineage>
</organism>
<sequence>MLNSRWEITFADGTAHEVSPLPIHWTLAERAFKIPLAQFEKELSLDFICHVLFQASKDQELHDAKSNDDFQRRILRDLKQVPALDPSSPAASPDSSSS</sequence>
<evidence type="ECO:0000313" key="2">
    <source>
        <dbReference type="EMBL" id="CAB4195273.1"/>
    </source>
</evidence>